<evidence type="ECO:0008006" key="3">
    <source>
        <dbReference type="Google" id="ProtNLM"/>
    </source>
</evidence>
<name>A0A2T4U7Q9_9BACI</name>
<dbReference type="PANTHER" id="PTHR38433:SF1">
    <property type="entry name" value="DUF1641 DOMAIN-CONTAINING PROTEIN"/>
    <property type="match status" value="1"/>
</dbReference>
<dbReference type="RefSeq" id="WP_107584378.1">
    <property type="nucleotide sequence ID" value="NZ_PZJJ01000007.1"/>
</dbReference>
<proteinExistence type="predicted"/>
<accession>A0A2T4U7Q9</accession>
<gene>
    <name evidence="1" type="ORF">C6Y45_06300</name>
</gene>
<keyword evidence="2" id="KW-1185">Reference proteome</keyword>
<dbReference type="PANTHER" id="PTHR38433">
    <property type="match status" value="1"/>
</dbReference>
<dbReference type="OrthoDB" id="147801at2"/>
<dbReference type="Pfam" id="PF07849">
    <property type="entry name" value="DUF1641"/>
    <property type="match status" value="1"/>
</dbReference>
<comment type="caution">
    <text evidence="1">The sequence shown here is derived from an EMBL/GenBank/DDBJ whole genome shotgun (WGS) entry which is preliminary data.</text>
</comment>
<organism evidence="1 2">
    <name type="scientific">Alkalicoccus saliphilus</name>
    <dbReference type="NCBI Taxonomy" id="200989"/>
    <lineage>
        <taxon>Bacteria</taxon>
        <taxon>Bacillati</taxon>
        <taxon>Bacillota</taxon>
        <taxon>Bacilli</taxon>
        <taxon>Bacillales</taxon>
        <taxon>Bacillaceae</taxon>
        <taxon>Alkalicoccus</taxon>
    </lineage>
</organism>
<evidence type="ECO:0000313" key="1">
    <source>
        <dbReference type="EMBL" id="PTL39437.1"/>
    </source>
</evidence>
<evidence type="ECO:0000313" key="2">
    <source>
        <dbReference type="Proteomes" id="UP000240509"/>
    </source>
</evidence>
<protein>
    <recommendedName>
        <fullName evidence="3">DUF1641 domain-containing protein</fullName>
    </recommendedName>
</protein>
<reference evidence="1 2" key="1">
    <citation type="submission" date="2018-03" db="EMBL/GenBank/DDBJ databases">
        <title>Alkalicoccus saliphilus sp. nov., isolated from a mineral pool.</title>
        <authorList>
            <person name="Zhao B."/>
        </authorList>
    </citation>
    <scope>NUCLEOTIDE SEQUENCE [LARGE SCALE GENOMIC DNA]</scope>
    <source>
        <strain evidence="1 2">6AG</strain>
    </source>
</reference>
<sequence length="163" mass="18215">MARPTRKIERIPITKEQERRESLQQVQDALADNNEAVLGAIQLLKSLHESGTLQFLNGMFAEGDKILDVIVTEAAKDENTNAIKNLLLMGGTLGKLNIQDVEPLLLKLNHGVQRVAEDPEPRESTSYLALLKKLKDPDVNRSLTLMIRFLEGLGSETESEERN</sequence>
<dbReference type="AlphaFoldDB" id="A0A2T4U7Q9"/>
<dbReference type="EMBL" id="PZJJ01000007">
    <property type="protein sequence ID" value="PTL39437.1"/>
    <property type="molecule type" value="Genomic_DNA"/>
</dbReference>
<dbReference type="InterPro" id="IPR012440">
    <property type="entry name" value="DUF1641"/>
</dbReference>
<dbReference type="Proteomes" id="UP000240509">
    <property type="component" value="Unassembled WGS sequence"/>
</dbReference>